<gene>
    <name evidence="16" type="ORF">PVAP13_2NG648700</name>
</gene>
<reference evidence="16" key="1">
    <citation type="submission" date="2020-05" db="EMBL/GenBank/DDBJ databases">
        <title>WGS assembly of Panicum virgatum.</title>
        <authorList>
            <person name="Lovell J.T."/>
            <person name="Jenkins J."/>
            <person name="Shu S."/>
            <person name="Juenger T.E."/>
            <person name="Schmutz J."/>
        </authorList>
    </citation>
    <scope>NUCLEOTIDE SEQUENCE</scope>
    <source>
        <strain evidence="16">AP13</strain>
    </source>
</reference>
<keyword evidence="8" id="KW-0560">Oxidoreductase</keyword>
<evidence type="ECO:0000256" key="5">
    <source>
        <dbReference type="ARBA" id="ARBA00022617"/>
    </source>
</evidence>
<keyword evidence="6 12" id="KW-0479">Metal-binding</keyword>
<evidence type="ECO:0000256" key="3">
    <source>
        <dbReference type="ARBA" id="ARBA00004613"/>
    </source>
</evidence>
<dbReference type="SUPFAM" id="SSF48113">
    <property type="entry name" value="Heme-dependent peroxidases"/>
    <property type="match status" value="1"/>
</dbReference>
<dbReference type="InterPro" id="IPR002016">
    <property type="entry name" value="Haem_peroxidase"/>
</dbReference>
<evidence type="ECO:0000256" key="11">
    <source>
        <dbReference type="PIRSR" id="PIRSR600823-1"/>
    </source>
</evidence>
<comment type="caution">
    <text evidence="16">The sequence shown here is derived from an EMBL/GenBank/DDBJ whole genome shotgun (WGS) entry which is preliminary data.</text>
</comment>
<feature type="site" description="Transition state stabilizer" evidence="13">
    <location>
        <position position="73"/>
    </location>
</feature>
<dbReference type="GO" id="GO:0042744">
    <property type="term" value="P:hydrogen peroxide catabolic process"/>
    <property type="evidence" value="ECO:0007669"/>
    <property type="project" value="UniProtKB-KW"/>
</dbReference>
<feature type="active site" description="Proton acceptor" evidence="11">
    <location>
        <position position="77"/>
    </location>
</feature>
<evidence type="ECO:0000313" key="17">
    <source>
        <dbReference type="Proteomes" id="UP000823388"/>
    </source>
</evidence>
<dbReference type="AlphaFoldDB" id="A0A8T0VR19"/>
<name>A0A8T0VR19_PANVG</name>
<evidence type="ECO:0000256" key="12">
    <source>
        <dbReference type="PIRSR" id="PIRSR600823-3"/>
    </source>
</evidence>
<dbReference type="InterPro" id="IPR000823">
    <property type="entry name" value="Peroxidase_pln"/>
</dbReference>
<evidence type="ECO:0000256" key="7">
    <source>
        <dbReference type="ARBA" id="ARBA00022837"/>
    </source>
</evidence>
<protein>
    <recommendedName>
        <fullName evidence="15">Plant heme peroxidase family profile domain-containing protein</fullName>
    </recommendedName>
</protein>
<dbReference type="GO" id="GO:0006979">
    <property type="term" value="P:response to oxidative stress"/>
    <property type="evidence" value="ECO:0007669"/>
    <property type="project" value="InterPro"/>
</dbReference>
<evidence type="ECO:0000256" key="14">
    <source>
        <dbReference type="SAM" id="SignalP"/>
    </source>
</evidence>
<dbReference type="InterPro" id="IPR010255">
    <property type="entry name" value="Haem_peroxidase_sf"/>
</dbReference>
<dbReference type="PROSITE" id="PS50873">
    <property type="entry name" value="PEROXIDASE_4"/>
    <property type="match status" value="1"/>
</dbReference>
<sequence length="115" mass="12853">MQKPMEKRIRRCGNLLAVVALALVVSAMLPPSGEAKLSPDYYRSTCPDVEAIVRAVVAKKVKETFVTVPATLRLFFHDCFVEVSHIHLCLQLLVRAINRKDPSETEPDSCQNLAF</sequence>
<feature type="binding site" evidence="12">
    <location>
        <position position="78"/>
    </location>
    <ligand>
        <name>Ca(2+)</name>
        <dbReference type="ChEBI" id="CHEBI:29108"/>
        <label>1</label>
    </ligand>
</feature>
<feature type="chain" id="PRO_5035753483" description="Plant heme peroxidase family profile domain-containing protein" evidence="14">
    <location>
        <begin position="36"/>
        <end position="115"/>
    </location>
</feature>
<comment type="cofactor">
    <cofactor evidence="12">
        <name>Ca(2+)</name>
        <dbReference type="ChEBI" id="CHEBI:29108"/>
    </cofactor>
    <text evidence="12">Binds 2 calcium ions per subunit.</text>
</comment>
<dbReference type="PRINTS" id="PR00461">
    <property type="entry name" value="PLPEROXIDASE"/>
</dbReference>
<feature type="binding site" evidence="12">
    <location>
        <position position="81"/>
    </location>
    <ligand>
        <name>Ca(2+)</name>
        <dbReference type="ChEBI" id="CHEBI:29108"/>
        <label>1</label>
    </ligand>
</feature>
<keyword evidence="14" id="KW-0732">Signal</keyword>
<dbReference type="PANTHER" id="PTHR31517">
    <property type="match status" value="1"/>
</dbReference>
<dbReference type="GO" id="GO:0140825">
    <property type="term" value="F:lactoperoxidase activity"/>
    <property type="evidence" value="ECO:0007669"/>
    <property type="project" value="UniProtKB-EC"/>
</dbReference>
<dbReference type="GO" id="GO:0046872">
    <property type="term" value="F:metal ion binding"/>
    <property type="evidence" value="ECO:0007669"/>
    <property type="project" value="UniProtKB-KW"/>
</dbReference>
<dbReference type="InterPro" id="IPR019794">
    <property type="entry name" value="Peroxidases_AS"/>
</dbReference>
<dbReference type="Proteomes" id="UP000823388">
    <property type="component" value="Chromosome 2N"/>
</dbReference>
<evidence type="ECO:0000256" key="1">
    <source>
        <dbReference type="ARBA" id="ARBA00000189"/>
    </source>
</evidence>
<accession>A0A8T0VR19</accession>
<keyword evidence="9" id="KW-0408">Iron</keyword>
<keyword evidence="4" id="KW-0575">Peroxidase</keyword>
<evidence type="ECO:0000256" key="8">
    <source>
        <dbReference type="ARBA" id="ARBA00023002"/>
    </source>
</evidence>
<comment type="catalytic activity">
    <reaction evidence="1">
        <text>2 a phenolic donor + H2O2 = 2 a phenolic radical donor + 2 H2O</text>
        <dbReference type="Rhea" id="RHEA:56136"/>
        <dbReference type="ChEBI" id="CHEBI:15377"/>
        <dbReference type="ChEBI" id="CHEBI:16240"/>
        <dbReference type="ChEBI" id="CHEBI:139520"/>
        <dbReference type="ChEBI" id="CHEBI:139521"/>
        <dbReference type="EC" id="1.11.1.7"/>
    </reaction>
</comment>
<dbReference type="GO" id="GO:0005576">
    <property type="term" value="C:extracellular region"/>
    <property type="evidence" value="ECO:0007669"/>
    <property type="project" value="UniProtKB-SubCell"/>
</dbReference>
<evidence type="ECO:0000256" key="9">
    <source>
        <dbReference type="ARBA" id="ARBA00023004"/>
    </source>
</evidence>
<dbReference type="PANTHER" id="PTHR31517:SF51">
    <property type="entry name" value="PEROXIDASE 55"/>
    <property type="match status" value="1"/>
</dbReference>
<comment type="subcellular location">
    <subcellularLocation>
        <location evidence="3">Secreted</location>
    </subcellularLocation>
</comment>
<dbReference type="OrthoDB" id="692791at2759"/>
<organism evidence="16 17">
    <name type="scientific">Panicum virgatum</name>
    <name type="common">Blackwell switchgrass</name>
    <dbReference type="NCBI Taxonomy" id="38727"/>
    <lineage>
        <taxon>Eukaryota</taxon>
        <taxon>Viridiplantae</taxon>
        <taxon>Streptophyta</taxon>
        <taxon>Embryophyta</taxon>
        <taxon>Tracheophyta</taxon>
        <taxon>Spermatophyta</taxon>
        <taxon>Magnoliopsida</taxon>
        <taxon>Liliopsida</taxon>
        <taxon>Poales</taxon>
        <taxon>Poaceae</taxon>
        <taxon>PACMAD clade</taxon>
        <taxon>Panicoideae</taxon>
        <taxon>Panicodae</taxon>
        <taxon>Paniceae</taxon>
        <taxon>Panicinae</taxon>
        <taxon>Panicum</taxon>
        <taxon>Panicum sect. Hiantes</taxon>
    </lineage>
</organism>
<feature type="signal peptide" evidence="14">
    <location>
        <begin position="1"/>
        <end position="35"/>
    </location>
</feature>
<proteinExistence type="predicted"/>
<evidence type="ECO:0000256" key="6">
    <source>
        <dbReference type="ARBA" id="ARBA00022723"/>
    </source>
</evidence>
<feature type="domain" description="Plant heme peroxidase family profile" evidence="15">
    <location>
        <begin position="36"/>
        <end position="115"/>
    </location>
</feature>
<keyword evidence="5" id="KW-0349">Heme</keyword>
<evidence type="ECO:0000313" key="16">
    <source>
        <dbReference type="EMBL" id="KAG2638632.1"/>
    </source>
</evidence>
<comment type="cofactor">
    <cofactor evidence="2">
        <name>heme b</name>
        <dbReference type="ChEBI" id="CHEBI:60344"/>
    </cofactor>
</comment>
<keyword evidence="7 12" id="KW-0106">Calcium</keyword>
<evidence type="ECO:0000256" key="13">
    <source>
        <dbReference type="PIRSR" id="PIRSR600823-4"/>
    </source>
</evidence>
<evidence type="ECO:0000256" key="4">
    <source>
        <dbReference type="ARBA" id="ARBA00022559"/>
    </source>
</evidence>
<dbReference type="PROSITE" id="PS00436">
    <property type="entry name" value="PEROXIDASE_2"/>
    <property type="match status" value="1"/>
</dbReference>
<keyword evidence="10" id="KW-0376">Hydrogen peroxide</keyword>
<dbReference type="Gene3D" id="1.10.520.10">
    <property type="match status" value="1"/>
</dbReference>
<evidence type="ECO:0000256" key="2">
    <source>
        <dbReference type="ARBA" id="ARBA00001970"/>
    </source>
</evidence>
<evidence type="ECO:0000256" key="10">
    <source>
        <dbReference type="ARBA" id="ARBA00023324"/>
    </source>
</evidence>
<dbReference type="GO" id="GO:0020037">
    <property type="term" value="F:heme binding"/>
    <property type="evidence" value="ECO:0007669"/>
    <property type="project" value="InterPro"/>
</dbReference>
<evidence type="ECO:0000259" key="15">
    <source>
        <dbReference type="PROSITE" id="PS50873"/>
    </source>
</evidence>
<keyword evidence="17" id="KW-1185">Reference proteome</keyword>
<dbReference type="EMBL" id="CM029040">
    <property type="protein sequence ID" value="KAG2638632.1"/>
    <property type="molecule type" value="Genomic_DNA"/>
</dbReference>